<protein>
    <recommendedName>
        <fullName evidence="2">ATPase domain-containing protein</fullName>
    </recommendedName>
</protein>
<evidence type="ECO:0000259" key="2">
    <source>
        <dbReference type="Pfam" id="PF01637"/>
    </source>
</evidence>
<organism evidence="3 4">
    <name type="scientific">Diversispora epigaea</name>
    <dbReference type="NCBI Taxonomy" id="1348612"/>
    <lineage>
        <taxon>Eukaryota</taxon>
        <taxon>Fungi</taxon>
        <taxon>Fungi incertae sedis</taxon>
        <taxon>Mucoromycota</taxon>
        <taxon>Glomeromycotina</taxon>
        <taxon>Glomeromycetes</taxon>
        <taxon>Diversisporales</taxon>
        <taxon>Diversisporaceae</taxon>
        <taxon>Diversispora</taxon>
    </lineage>
</organism>
<dbReference type="Gene3D" id="3.40.50.300">
    <property type="entry name" value="P-loop containing nucleotide triphosphate hydrolases"/>
    <property type="match status" value="1"/>
</dbReference>
<proteinExistence type="predicted"/>
<dbReference type="PANTHER" id="PTHR36168:SF1">
    <property type="entry name" value="ORC1-LIKE AAA ATPASE DOMAIN-CONTAINING PROTEIN"/>
    <property type="match status" value="1"/>
</dbReference>
<feature type="domain" description="ATPase" evidence="2">
    <location>
        <begin position="88"/>
        <end position="293"/>
    </location>
</feature>
<keyword evidence="1" id="KW-0472">Membrane</keyword>
<accession>A0A397GVP5</accession>
<feature type="transmembrane region" description="Helical" evidence="1">
    <location>
        <begin position="21"/>
        <end position="40"/>
    </location>
</feature>
<evidence type="ECO:0000313" key="4">
    <source>
        <dbReference type="Proteomes" id="UP000266861"/>
    </source>
</evidence>
<keyword evidence="1" id="KW-0812">Transmembrane</keyword>
<dbReference type="InterPro" id="IPR011579">
    <property type="entry name" value="ATPase_dom"/>
</dbReference>
<dbReference type="OrthoDB" id="511599at2759"/>
<name>A0A397GVP5_9GLOM</name>
<sequence length="367" mass="41976">MDSALDDPSIDWGKRAWDTTVFLWSGGVIFFAGDLLYTWLVSRSNERLVNETMEKGTRPESTVSEDEYIPRPGIVDLLERIFQPSKNHSYYHVVCGEHGTGKTSLSRIVASEIGQGIIYVDIPPNFNELGDEFGKALNFNFEEDVSLTMRLKKKIFGETNDAKRSYSKWERAMRVFKGASAVYKEKHGKPPVIIYDNVSRLVHKNSEILDILQDDAKDNADDKKYIAVFVSSEGSVPRRMKLRSAWSRAKRPVIEIGDLSEKESMEYLIDKRKVKKEEAKKLYELVGGRFVTLKSVADDFIAGQSFETLLNSNNVLHVGMLRKLTKVEPNEFLENNVFAYHPIDKTVTFQSRSTECYIRENADEFIK</sequence>
<dbReference type="EMBL" id="PQFF01000394">
    <property type="protein sequence ID" value="RHZ53143.1"/>
    <property type="molecule type" value="Genomic_DNA"/>
</dbReference>
<dbReference type="STRING" id="1348612.A0A397GVP5"/>
<dbReference type="Proteomes" id="UP000266861">
    <property type="component" value="Unassembled WGS sequence"/>
</dbReference>
<reference evidence="3 4" key="1">
    <citation type="submission" date="2018-08" db="EMBL/GenBank/DDBJ databases">
        <title>Genome and evolution of the arbuscular mycorrhizal fungus Diversispora epigaea (formerly Glomus versiforme) and its bacterial endosymbionts.</title>
        <authorList>
            <person name="Sun X."/>
            <person name="Fei Z."/>
            <person name="Harrison M."/>
        </authorList>
    </citation>
    <scope>NUCLEOTIDE SEQUENCE [LARGE SCALE GENOMIC DNA]</scope>
    <source>
        <strain evidence="3 4">IT104</strain>
    </source>
</reference>
<keyword evidence="4" id="KW-1185">Reference proteome</keyword>
<keyword evidence="1" id="KW-1133">Transmembrane helix</keyword>
<dbReference type="AlphaFoldDB" id="A0A397GVP5"/>
<dbReference type="GO" id="GO:0005524">
    <property type="term" value="F:ATP binding"/>
    <property type="evidence" value="ECO:0007669"/>
    <property type="project" value="InterPro"/>
</dbReference>
<dbReference type="Pfam" id="PF01637">
    <property type="entry name" value="ATPase_2"/>
    <property type="match status" value="1"/>
</dbReference>
<comment type="caution">
    <text evidence="3">The sequence shown here is derived from an EMBL/GenBank/DDBJ whole genome shotgun (WGS) entry which is preliminary data.</text>
</comment>
<dbReference type="PANTHER" id="PTHR36168">
    <property type="entry name" value="CHROMOSOME 1, WHOLE GENOME SHOTGUN SEQUENCE"/>
    <property type="match status" value="1"/>
</dbReference>
<evidence type="ECO:0000313" key="3">
    <source>
        <dbReference type="EMBL" id="RHZ53143.1"/>
    </source>
</evidence>
<evidence type="ECO:0000256" key="1">
    <source>
        <dbReference type="SAM" id="Phobius"/>
    </source>
</evidence>
<dbReference type="InterPro" id="IPR027417">
    <property type="entry name" value="P-loop_NTPase"/>
</dbReference>
<dbReference type="SUPFAM" id="SSF52540">
    <property type="entry name" value="P-loop containing nucleoside triphosphate hydrolases"/>
    <property type="match status" value="1"/>
</dbReference>
<gene>
    <name evidence="3" type="ORF">Glove_450g36</name>
</gene>